<name>A0A0A6P2B2_9GAMM</name>
<dbReference type="Proteomes" id="UP000030428">
    <property type="component" value="Unassembled WGS sequence"/>
</dbReference>
<evidence type="ECO:0008006" key="3">
    <source>
        <dbReference type="Google" id="ProtNLM"/>
    </source>
</evidence>
<dbReference type="Pfam" id="PF12784">
    <property type="entry name" value="PDDEXK_2"/>
    <property type="match status" value="1"/>
</dbReference>
<protein>
    <recommendedName>
        <fullName evidence="3">Rpn family recombination-promoting nuclease/putative transposase</fullName>
    </recommendedName>
</protein>
<evidence type="ECO:0000313" key="2">
    <source>
        <dbReference type="Proteomes" id="UP000030428"/>
    </source>
</evidence>
<dbReference type="EMBL" id="JSZA02000164">
    <property type="protein sequence ID" value="KHD04888.1"/>
    <property type="molecule type" value="Genomic_DNA"/>
</dbReference>
<comment type="caution">
    <text evidence="1">The sequence shown here is derived from an EMBL/GenBank/DDBJ whole genome shotgun (WGS) entry which is preliminary data.</text>
</comment>
<sequence>MKKVAPLRYDVIFKKAFGNPEMFTALVSDLLDFHLEIDKVENDKVFIPSVGKVATRFDLFAEDKKNRVIVEVQHAHYSDTYERFVYYQCTAMAETVASSSNYGFPVTVVTLVFLTGKKAPNPNGSGILVHDFEPRDIVDGEVVEGVYRKKHRLIFVFTNSVKKQKTPKNYLEWMRAIDDSLDEEVNEDDYSNPHISRLFERIETDQITPEERADMKDEYNQEEFLKESKLETARNFKVLGVSEETIASATGLSLDEVMAL</sequence>
<dbReference type="AlphaFoldDB" id="A0A0A6P2B2"/>
<organism evidence="1 2">
    <name type="scientific">Candidatus Thiomargarita nelsonii</name>
    <dbReference type="NCBI Taxonomy" id="1003181"/>
    <lineage>
        <taxon>Bacteria</taxon>
        <taxon>Pseudomonadati</taxon>
        <taxon>Pseudomonadota</taxon>
        <taxon>Gammaproteobacteria</taxon>
        <taxon>Thiotrichales</taxon>
        <taxon>Thiotrichaceae</taxon>
        <taxon>Thiomargarita</taxon>
    </lineage>
</organism>
<reference evidence="1 2" key="1">
    <citation type="journal article" date="2016" name="Front. Microbiol.">
        <title>Single-Cell (Meta-)Genomics of a Dimorphic Candidatus Thiomargarita nelsonii Reveals Genomic Plasticity.</title>
        <authorList>
            <person name="Flood B.E."/>
            <person name="Fliss P."/>
            <person name="Jones D.S."/>
            <person name="Dick G.J."/>
            <person name="Jain S."/>
            <person name="Kaster A.K."/>
            <person name="Winkel M."/>
            <person name="Mussmann M."/>
            <person name="Bailey J."/>
        </authorList>
    </citation>
    <scope>NUCLEOTIDE SEQUENCE [LARGE SCALE GENOMIC DNA]</scope>
    <source>
        <strain evidence="1">Hydrate Ridge</strain>
    </source>
</reference>
<keyword evidence="2" id="KW-1185">Reference proteome</keyword>
<proteinExistence type="predicted"/>
<accession>A0A0A6P2B2</accession>
<evidence type="ECO:0000313" key="1">
    <source>
        <dbReference type="EMBL" id="KHD04888.1"/>
    </source>
</evidence>
<gene>
    <name evidence="1" type="ORF">PN36_27085</name>
</gene>